<dbReference type="GO" id="GO:0005227">
    <property type="term" value="F:calcium-activated cation channel activity"/>
    <property type="evidence" value="ECO:0007669"/>
    <property type="project" value="InterPro"/>
</dbReference>
<evidence type="ECO:0000256" key="9">
    <source>
        <dbReference type="ARBA" id="ARBA00023303"/>
    </source>
</evidence>
<dbReference type="AlphaFoldDB" id="A0A5N6QAZ5"/>
<dbReference type="InterPro" id="IPR032880">
    <property type="entry name" value="CSC1/OSCA1-like_N"/>
</dbReference>
<dbReference type="InterPro" id="IPR045122">
    <property type="entry name" value="Csc1-like"/>
</dbReference>
<feature type="domain" description="CSC1/OSCA1-like N-terminal transmembrane" evidence="13">
    <location>
        <begin position="7"/>
        <end position="179"/>
    </location>
</feature>
<evidence type="ECO:0000256" key="2">
    <source>
        <dbReference type="ARBA" id="ARBA00007779"/>
    </source>
</evidence>
<dbReference type="Pfam" id="PF14703">
    <property type="entry name" value="PHM7_cyt"/>
    <property type="match status" value="1"/>
</dbReference>
<evidence type="ECO:0000256" key="11">
    <source>
        <dbReference type="SAM" id="Phobius"/>
    </source>
</evidence>
<dbReference type="PANTHER" id="PTHR13018">
    <property type="entry name" value="PROBABLE MEMBRANE PROTEIN DUF221-RELATED"/>
    <property type="match status" value="1"/>
</dbReference>
<evidence type="ECO:0000256" key="7">
    <source>
        <dbReference type="ARBA" id="ARBA00023065"/>
    </source>
</evidence>
<dbReference type="PANTHER" id="PTHR13018:SF93">
    <property type="entry name" value="PROTEIN OSCA1"/>
    <property type="match status" value="1"/>
</dbReference>
<feature type="compositionally biased region" description="Low complexity" evidence="10">
    <location>
        <begin position="751"/>
        <end position="765"/>
    </location>
</feature>
<protein>
    <recommendedName>
        <fullName evidence="17">Calcium permeable stress-gated cation channel 1</fullName>
    </recommendedName>
</protein>
<feature type="transmembrane region" description="Helical" evidence="11">
    <location>
        <begin position="467"/>
        <end position="486"/>
    </location>
</feature>
<keyword evidence="5" id="KW-0106">Calcium</keyword>
<evidence type="ECO:0000313" key="15">
    <source>
        <dbReference type="EMBL" id="KAE7995363.1"/>
    </source>
</evidence>
<accession>A0A5N6QAZ5</accession>
<feature type="domain" description="CSC1/OSCA1-like cytosolic" evidence="14">
    <location>
        <begin position="200"/>
        <end position="362"/>
    </location>
</feature>
<feature type="domain" description="CSC1/OSCA1-like 7TM region" evidence="12">
    <location>
        <begin position="373"/>
        <end position="645"/>
    </location>
</feature>
<feature type="transmembrane region" description="Helical" evidence="11">
    <location>
        <begin position="97"/>
        <end position="120"/>
    </location>
</feature>
<feature type="transmembrane region" description="Helical" evidence="11">
    <location>
        <begin position="419"/>
        <end position="446"/>
    </location>
</feature>
<evidence type="ECO:0000259" key="14">
    <source>
        <dbReference type="Pfam" id="PF14703"/>
    </source>
</evidence>
<gene>
    <name evidence="15" type="ORF">FH972_000172</name>
</gene>
<evidence type="ECO:0000256" key="4">
    <source>
        <dbReference type="ARBA" id="ARBA00022692"/>
    </source>
</evidence>
<reference evidence="15 16" key="1">
    <citation type="submission" date="2019-06" db="EMBL/GenBank/DDBJ databases">
        <title>A chromosomal-level reference genome of Carpinus fangiana (Coryloideae, Betulaceae).</title>
        <authorList>
            <person name="Yang X."/>
            <person name="Wang Z."/>
            <person name="Zhang L."/>
            <person name="Hao G."/>
            <person name="Liu J."/>
            <person name="Yang Y."/>
        </authorList>
    </citation>
    <scope>NUCLEOTIDE SEQUENCE [LARGE SCALE GENOMIC DNA]</scope>
    <source>
        <strain evidence="15">Cfa_2016G</strain>
        <tissue evidence="15">Leaf</tissue>
    </source>
</reference>
<evidence type="ECO:0008006" key="17">
    <source>
        <dbReference type="Google" id="ProtNLM"/>
    </source>
</evidence>
<evidence type="ECO:0000313" key="16">
    <source>
        <dbReference type="Proteomes" id="UP000327013"/>
    </source>
</evidence>
<feature type="transmembrane region" description="Helical" evidence="11">
    <location>
        <begin position="574"/>
        <end position="604"/>
    </location>
</feature>
<dbReference type="Pfam" id="PF13967">
    <property type="entry name" value="RSN1_TM"/>
    <property type="match status" value="1"/>
</dbReference>
<dbReference type="Proteomes" id="UP000327013">
    <property type="component" value="Chromosome 1"/>
</dbReference>
<dbReference type="InterPro" id="IPR024078">
    <property type="entry name" value="LmbE-like_dom_sf"/>
</dbReference>
<sequence length="774" mass="88341">MASLKDIGVAAAINILSAFIFLVAFAILRLQPFNDRVYFPKWYLKGLRSDPTHSGAFVRKFVNLDFRSYIRFLNWIPDALRMPEPELIEHAGLDSAVYLRIYLIGLKIFVPIAFLTWAVLVPVNWTNSTLELAKINNVTSTDIDKLSISNIPVASQRFWGHIVMAYAVTFWACYVLFKEYAKVASMRLQFLASERRRADQFTVLARNVPPDPDESVSELVEHFFLVNHPDHYLTHQAVYNANKLAKLVKKKKKLQNWLVYYKNKYSRNSTKRPFMKTGFLGLWGKKVDAINHHESEVEKLSKEIAAERVRIADDPNSIMPAAFVSFKSRWGAAVCAQTQQSRNPTIWLTEWAPEPRDVYWPNLAIPYVSLSLRRLIIAVAFFFLTFFFMIPIALVQSLASLEGIEKAAPFLKPVIEKPFVNSLITGFLPGIVLKLFLIFLPAILMIMSKFEGFISLSSLERRSASRYYLFNFVNVFLGSIITGSAFEQLDTFIHQSASDIPKTIGVAIPIKATFFITYIMVDGWAGIAGEILMLKPLIIYHLKNFFLVKTEKDREEAMDPGSLGFNTGEPRIQFYFLLGLVYATVTPIILPFIIIFFGLAYVVFRHQIINVYNQEYESAAAFWPDVHGRVITALVISQVLLMGLLSTKEAAQSTPFLIALPVLTIWFHRFCKGRYEPAFIRYPLQEAMMKDTLERAREPHLNLKGYLQTSYIHPVFKSCEDDEDEEEVLDEKWENESVIVPTKRQSRRNTPVPSKVSGGSSPSLSETVKELPQP</sequence>
<dbReference type="InterPro" id="IPR027815">
    <property type="entry name" value="CSC1/OSCA1-like_cyt"/>
</dbReference>
<organism evidence="15 16">
    <name type="scientific">Carpinus fangiana</name>
    <dbReference type="NCBI Taxonomy" id="176857"/>
    <lineage>
        <taxon>Eukaryota</taxon>
        <taxon>Viridiplantae</taxon>
        <taxon>Streptophyta</taxon>
        <taxon>Embryophyta</taxon>
        <taxon>Tracheophyta</taxon>
        <taxon>Spermatophyta</taxon>
        <taxon>Magnoliopsida</taxon>
        <taxon>eudicotyledons</taxon>
        <taxon>Gunneridae</taxon>
        <taxon>Pentapetalae</taxon>
        <taxon>rosids</taxon>
        <taxon>fabids</taxon>
        <taxon>Fagales</taxon>
        <taxon>Betulaceae</taxon>
        <taxon>Carpinus</taxon>
    </lineage>
</organism>
<evidence type="ECO:0000256" key="5">
    <source>
        <dbReference type="ARBA" id="ARBA00022837"/>
    </source>
</evidence>
<comment type="similarity">
    <text evidence="2">Belongs to the CSC1 (TC 1.A.17) family.</text>
</comment>
<comment type="subcellular location">
    <subcellularLocation>
        <location evidence="1">Membrane</location>
        <topology evidence="1">Multi-pass membrane protein</topology>
    </subcellularLocation>
</comment>
<evidence type="ECO:0000256" key="1">
    <source>
        <dbReference type="ARBA" id="ARBA00004141"/>
    </source>
</evidence>
<keyword evidence="3" id="KW-0813">Transport</keyword>
<keyword evidence="8 11" id="KW-0472">Membrane</keyword>
<dbReference type="GO" id="GO:0005886">
    <property type="term" value="C:plasma membrane"/>
    <property type="evidence" value="ECO:0007669"/>
    <property type="project" value="TreeGrafter"/>
</dbReference>
<dbReference type="OrthoDB" id="1689567at2759"/>
<dbReference type="Pfam" id="PF02714">
    <property type="entry name" value="RSN1_7TM"/>
    <property type="match status" value="1"/>
</dbReference>
<keyword evidence="6 11" id="KW-1133">Transmembrane helix</keyword>
<dbReference type="Gene3D" id="3.40.50.10320">
    <property type="entry name" value="LmbE-like"/>
    <property type="match status" value="1"/>
</dbReference>
<evidence type="ECO:0000259" key="13">
    <source>
        <dbReference type="Pfam" id="PF13967"/>
    </source>
</evidence>
<feature type="transmembrane region" description="Helical" evidence="11">
    <location>
        <begin position="506"/>
        <end position="527"/>
    </location>
</feature>
<evidence type="ECO:0000259" key="12">
    <source>
        <dbReference type="Pfam" id="PF02714"/>
    </source>
</evidence>
<proteinExistence type="inferred from homology"/>
<feature type="transmembrane region" description="Helical" evidence="11">
    <location>
        <begin position="375"/>
        <end position="399"/>
    </location>
</feature>
<keyword evidence="7" id="KW-0406">Ion transport</keyword>
<feature type="transmembrane region" description="Helical" evidence="11">
    <location>
        <begin position="6"/>
        <end position="28"/>
    </location>
</feature>
<dbReference type="EMBL" id="CM017321">
    <property type="protein sequence ID" value="KAE7995363.1"/>
    <property type="molecule type" value="Genomic_DNA"/>
</dbReference>
<evidence type="ECO:0000256" key="8">
    <source>
        <dbReference type="ARBA" id="ARBA00023136"/>
    </source>
</evidence>
<evidence type="ECO:0000256" key="6">
    <source>
        <dbReference type="ARBA" id="ARBA00022989"/>
    </source>
</evidence>
<keyword evidence="9" id="KW-0407">Ion channel</keyword>
<keyword evidence="16" id="KW-1185">Reference proteome</keyword>
<evidence type="ECO:0000256" key="3">
    <source>
        <dbReference type="ARBA" id="ARBA00022448"/>
    </source>
</evidence>
<dbReference type="InterPro" id="IPR003864">
    <property type="entry name" value="CSC1/OSCA1-like_7TM"/>
</dbReference>
<feature type="transmembrane region" description="Helical" evidence="11">
    <location>
        <begin position="158"/>
        <end position="177"/>
    </location>
</feature>
<feature type="region of interest" description="Disordered" evidence="10">
    <location>
        <begin position="739"/>
        <end position="774"/>
    </location>
</feature>
<evidence type="ECO:0000256" key="10">
    <source>
        <dbReference type="SAM" id="MobiDB-lite"/>
    </source>
</evidence>
<name>A0A5N6QAZ5_9ROSI</name>
<keyword evidence="4 11" id="KW-0812">Transmembrane</keyword>